<proteinExistence type="predicted"/>
<accession>A0A068CFN0</accession>
<sequence length="91" mass="10642">MNVKIISEGLESYIPWSGAVANYKIIQEKGLLDVFESLLAEWYPEGLTETQVNDILWFAKDLIIEFDSTCFWDVTVEYDKIKITVRNKSRY</sequence>
<reference evidence="1 2" key="1">
    <citation type="submission" date="2014-03" db="EMBL/GenBank/DDBJ databases">
        <title>Genome sequencing of lytic Listeria phages.</title>
        <authorList>
            <person name="Woolston J."/>
            <person name="Rajanna C."/>
            <person name="Abuladze T."/>
            <person name="Li M."/>
            <person name="Anderson B."/>
            <person name="Sulakvelidze A."/>
        </authorList>
    </citation>
    <scope>NUCLEOTIDE SEQUENCE [LARGE SCALE GENOMIC DNA]</scope>
</reference>
<name>A0A068CFN0_9CAUD</name>
<dbReference type="EMBL" id="KJ591604">
    <property type="protein sequence ID" value="AID17291.1"/>
    <property type="molecule type" value="Genomic_DNA"/>
</dbReference>
<evidence type="ECO:0000313" key="1">
    <source>
        <dbReference type="EMBL" id="AID17291.1"/>
    </source>
</evidence>
<dbReference type="GeneID" id="20282823"/>
<evidence type="ECO:0000313" key="2">
    <source>
        <dbReference type="Proteomes" id="UP000027391"/>
    </source>
</evidence>
<keyword evidence="2" id="KW-1185">Reference proteome</keyword>
<dbReference type="Proteomes" id="UP000027391">
    <property type="component" value="Segment"/>
</dbReference>
<dbReference type="RefSeq" id="YP_009055602.1">
    <property type="nucleotide sequence ID" value="NC_024787.1"/>
</dbReference>
<protein>
    <submittedName>
        <fullName evidence="1">Uncharacterized protein</fullName>
    </submittedName>
</protein>
<dbReference type="KEGG" id="vg:20282823"/>
<organism evidence="1 2">
    <name type="scientific">Listeria phage LMTA-148</name>
    <dbReference type="NCBI Taxonomy" id="1486413"/>
    <lineage>
        <taxon>Viruses</taxon>
        <taxon>Duplodnaviria</taxon>
        <taxon>Heunggongvirae</taxon>
        <taxon>Uroviricota</taxon>
        <taxon>Caudoviricetes</taxon>
        <taxon>Herelleviridae</taxon>
        <taxon>Jasinskavirinae</taxon>
        <taxon>Pecentumvirus</taxon>
        <taxon>Pecentumvirus LMTA148</taxon>
    </lineage>
</organism>